<dbReference type="RefSeq" id="WP_153654409.1">
    <property type="nucleotide sequence ID" value="NZ_CP045737.1"/>
</dbReference>
<feature type="compositionally biased region" description="Basic and acidic residues" evidence="1">
    <location>
        <begin position="147"/>
        <end position="162"/>
    </location>
</feature>
<proteinExistence type="predicted"/>
<feature type="transmembrane region" description="Helical" evidence="2">
    <location>
        <begin position="105"/>
        <end position="128"/>
    </location>
</feature>
<sequence length="175" mass="17987">MTARHPNGFRFSDEFINRWTRLLVIALFVITGAGIALGVASDADGAPGWLGAAAAVVLVLGVAGPIIASAVLGGEAIRRGGGVIGALFAGGLLAGASGAALEIPWLMWGGGIVLALGIVGFWVIGWIAKVPMYIGLPGAHGKVIQREDDRPEDLFGGDDPRLRVKRPRRGGTDAS</sequence>
<feature type="transmembrane region" description="Helical" evidence="2">
    <location>
        <begin position="46"/>
        <end position="68"/>
    </location>
</feature>
<feature type="region of interest" description="Disordered" evidence="1">
    <location>
        <begin position="147"/>
        <end position="175"/>
    </location>
</feature>
<dbReference type="Proteomes" id="UP000392064">
    <property type="component" value="Chromosome"/>
</dbReference>
<feature type="transmembrane region" description="Helical" evidence="2">
    <location>
        <begin position="80"/>
        <end position="99"/>
    </location>
</feature>
<protein>
    <submittedName>
        <fullName evidence="3">Uncharacterized protein</fullName>
    </submittedName>
</protein>
<evidence type="ECO:0000313" key="4">
    <source>
        <dbReference type="Proteomes" id="UP000392064"/>
    </source>
</evidence>
<keyword evidence="4" id="KW-1185">Reference proteome</keyword>
<keyword evidence="2" id="KW-0812">Transmembrane</keyword>
<dbReference type="AlphaFoldDB" id="A0A5Q2MQL2"/>
<evidence type="ECO:0000256" key="2">
    <source>
        <dbReference type="SAM" id="Phobius"/>
    </source>
</evidence>
<dbReference type="KEGG" id="aef:GEV26_15225"/>
<accession>A0A5Q2MQL2</accession>
<name>A0A5Q2MQL2_9ACTN</name>
<evidence type="ECO:0000256" key="1">
    <source>
        <dbReference type="SAM" id="MobiDB-lite"/>
    </source>
</evidence>
<dbReference type="EMBL" id="CP045737">
    <property type="protein sequence ID" value="QGG42620.1"/>
    <property type="molecule type" value="Genomic_DNA"/>
</dbReference>
<feature type="transmembrane region" description="Helical" evidence="2">
    <location>
        <begin position="21"/>
        <end position="40"/>
    </location>
</feature>
<organism evidence="3 4">
    <name type="scientific">Aeromicrobium yanjiei</name>
    <dbReference type="NCBI Taxonomy" id="2662028"/>
    <lineage>
        <taxon>Bacteria</taxon>
        <taxon>Bacillati</taxon>
        <taxon>Actinomycetota</taxon>
        <taxon>Actinomycetes</taxon>
        <taxon>Propionibacteriales</taxon>
        <taxon>Nocardioidaceae</taxon>
        <taxon>Aeromicrobium</taxon>
    </lineage>
</organism>
<gene>
    <name evidence="3" type="ORF">GEV26_15225</name>
</gene>
<keyword evidence="2" id="KW-0472">Membrane</keyword>
<reference evidence="3 4" key="1">
    <citation type="submission" date="2019-11" db="EMBL/GenBank/DDBJ databases">
        <authorList>
            <person name="Li J."/>
        </authorList>
    </citation>
    <scope>NUCLEOTIDE SEQUENCE [LARGE SCALE GENOMIC DNA]</scope>
    <source>
        <strain evidence="3 4">MF47</strain>
    </source>
</reference>
<evidence type="ECO:0000313" key="3">
    <source>
        <dbReference type="EMBL" id="QGG42620.1"/>
    </source>
</evidence>
<keyword evidence="2" id="KW-1133">Transmembrane helix</keyword>